<dbReference type="Pfam" id="PF06750">
    <property type="entry name" value="A24_N_bact"/>
    <property type="match status" value="1"/>
</dbReference>
<dbReference type="InterPro" id="IPR010627">
    <property type="entry name" value="Prepilin_pept_A24_N"/>
</dbReference>
<evidence type="ECO:0000256" key="2">
    <source>
        <dbReference type="ARBA" id="ARBA00005801"/>
    </source>
</evidence>
<evidence type="ECO:0000259" key="9">
    <source>
        <dbReference type="Pfam" id="PF06750"/>
    </source>
</evidence>
<feature type="domain" description="Prepilin type IV endopeptidase peptidase" evidence="8">
    <location>
        <begin position="107"/>
        <end position="214"/>
    </location>
</feature>
<keyword evidence="5 7" id="KW-1133">Transmembrane helix</keyword>
<accession>A0ABQ2N7E1</accession>
<feature type="transmembrane region" description="Helical" evidence="7">
    <location>
        <begin position="192"/>
        <end position="218"/>
    </location>
</feature>
<gene>
    <name evidence="10" type="primary">pilD</name>
    <name evidence="10" type="ORF">GCM10011584_05860</name>
</gene>
<reference evidence="11" key="1">
    <citation type="journal article" date="2019" name="Int. J. Syst. Evol. Microbiol.">
        <title>The Global Catalogue of Microorganisms (GCM) 10K type strain sequencing project: providing services to taxonomists for standard genome sequencing and annotation.</title>
        <authorList>
            <consortium name="The Broad Institute Genomics Platform"/>
            <consortium name="The Broad Institute Genome Sequencing Center for Infectious Disease"/>
            <person name="Wu L."/>
            <person name="Ma J."/>
        </authorList>
    </citation>
    <scope>NUCLEOTIDE SEQUENCE [LARGE SCALE GENOMIC DNA]</scope>
    <source>
        <strain evidence="11">CGMCC 4.7371</strain>
    </source>
</reference>
<dbReference type="Proteomes" id="UP000655410">
    <property type="component" value="Unassembled WGS sequence"/>
</dbReference>
<dbReference type="EMBL" id="BMNI01000001">
    <property type="protein sequence ID" value="GGO85576.1"/>
    <property type="molecule type" value="Genomic_DNA"/>
</dbReference>
<dbReference type="InterPro" id="IPR050882">
    <property type="entry name" value="Prepilin_peptidase/N-MTase"/>
</dbReference>
<comment type="similarity">
    <text evidence="2">Belongs to the peptidase A24 family.</text>
</comment>
<dbReference type="PANTHER" id="PTHR30487:SF0">
    <property type="entry name" value="PREPILIN LEADER PEPTIDASE_N-METHYLTRANSFERASE-RELATED"/>
    <property type="match status" value="1"/>
</dbReference>
<feature type="domain" description="Prepilin peptidase A24 N-terminal" evidence="9">
    <location>
        <begin position="12"/>
        <end position="94"/>
    </location>
</feature>
<keyword evidence="3" id="KW-1003">Cell membrane</keyword>
<keyword evidence="4 7" id="KW-0812">Transmembrane</keyword>
<dbReference type="Pfam" id="PF01478">
    <property type="entry name" value="Peptidase_A24"/>
    <property type="match status" value="1"/>
</dbReference>
<keyword evidence="6 7" id="KW-0472">Membrane</keyword>
<dbReference type="Gene3D" id="1.20.120.1220">
    <property type="match status" value="1"/>
</dbReference>
<dbReference type="PANTHER" id="PTHR30487">
    <property type="entry name" value="TYPE 4 PREPILIN-LIKE PROTEINS LEADER PEPTIDE-PROCESSING ENZYME"/>
    <property type="match status" value="1"/>
</dbReference>
<protein>
    <submittedName>
        <fullName evidence="10">Prepilin peptidase</fullName>
    </submittedName>
</protein>
<organism evidence="10 11">
    <name type="scientific">Nocardioides phosphati</name>
    <dbReference type="NCBI Taxonomy" id="1867775"/>
    <lineage>
        <taxon>Bacteria</taxon>
        <taxon>Bacillati</taxon>
        <taxon>Actinomycetota</taxon>
        <taxon>Actinomycetes</taxon>
        <taxon>Propionibacteriales</taxon>
        <taxon>Nocardioidaceae</taxon>
        <taxon>Nocardioides</taxon>
    </lineage>
</organism>
<feature type="transmembrane region" description="Helical" evidence="7">
    <location>
        <begin position="149"/>
        <end position="171"/>
    </location>
</feature>
<evidence type="ECO:0000256" key="7">
    <source>
        <dbReference type="SAM" id="Phobius"/>
    </source>
</evidence>
<sequence length="257" mass="26079">MPPVASATIAGVLGLLIGSFLNVVVHRVPRGESVVRPPSACPSCGHEIRARDNVPVLGWLLLRGRCRDCSAPISARYPLVELGTGLLFAVVALRLADRPALLPAYLAFAAGGVALSLIDLDVRRLPDVIVLPLYVVLPVLLAADGDPASLVRAVTGGAVLGAVYLAIAFAAPGAMGWGDVKLAAPVGAMMAYLSWGTLLTGAFGAFLLGAVVGVLLIVGRGAGRRTAVPFGPFMLLGAVCAILGAGGLGDAYLSALS</sequence>
<dbReference type="RefSeq" id="WP_229662567.1">
    <property type="nucleotide sequence ID" value="NZ_BMNI01000001.1"/>
</dbReference>
<evidence type="ECO:0000259" key="8">
    <source>
        <dbReference type="Pfam" id="PF01478"/>
    </source>
</evidence>
<evidence type="ECO:0000313" key="10">
    <source>
        <dbReference type="EMBL" id="GGO85576.1"/>
    </source>
</evidence>
<feature type="transmembrane region" description="Helical" evidence="7">
    <location>
        <begin position="125"/>
        <end position="143"/>
    </location>
</feature>
<comment type="caution">
    <text evidence="10">The sequence shown here is derived from an EMBL/GenBank/DDBJ whole genome shotgun (WGS) entry which is preliminary data.</text>
</comment>
<evidence type="ECO:0000313" key="11">
    <source>
        <dbReference type="Proteomes" id="UP000655410"/>
    </source>
</evidence>
<evidence type="ECO:0000256" key="1">
    <source>
        <dbReference type="ARBA" id="ARBA00004651"/>
    </source>
</evidence>
<name>A0ABQ2N7E1_9ACTN</name>
<feature type="transmembrane region" description="Helical" evidence="7">
    <location>
        <begin position="6"/>
        <end position="25"/>
    </location>
</feature>
<evidence type="ECO:0000256" key="4">
    <source>
        <dbReference type="ARBA" id="ARBA00022692"/>
    </source>
</evidence>
<evidence type="ECO:0000256" key="3">
    <source>
        <dbReference type="ARBA" id="ARBA00022475"/>
    </source>
</evidence>
<keyword evidence="11" id="KW-1185">Reference proteome</keyword>
<evidence type="ECO:0000256" key="5">
    <source>
        <dbReference type="ARBA" id="ARBA00022989"/>
    </source>
</evidence>
<dbReference type="InterPro" id="IPR000045">
    <property type="entry name" value="Prepilin_IV_endopep_pep"/>
</dbReference>
<feature type="transmembrane region" description="Helical" evidence="7">
    <location>
        <begin position="230"/>
        <end position="253"/>
    </location>
</feature>
<feature type="transmembrane region" description="Helical" evidence="7">
    <location>
        <begin position="102"/>
        <end position="118"/>
    </location>
</feature>
<comment type="subcellular location">
    <subcellularLocation>
        <location evidence="1">Cell membrane</location>
        <topology evidence="1">Multi-pass membrane protein</topology>
    </subcellularLocation>
</comment>
<proteinExistence type="inferred from homology"/>
<evidence type="ECO:0000256" key="6">
    <source>
        <dbReference type="ARBA" id="ARBA00023136"/>
    </source>
</evidence>